<protein>
    <submittedName>
        <fullName evidence="1">Uncharacterized protein</fullName>
    </submittedName>
</protein>
<evidence type="ECO:0000313" key="2">
    <source>
        <dbReference type="Proteomes" id="UP000595140"/>
    </source>
</evidence>
<dbReference type="GO" id="GO:0003676">
    <property type="term" value="F:nucleic acid binding"/>
    <property type="evidence" value="ECO:0007669"/>
    <property type="project" value="InterPro"/>
</dbReference>
<organism evidence="1 2">
    <name type="scientific">Cuscuta campestris</name>
    <dbReference type="NCBI Taxonomy" id="132261"/>
    <lineage>
        <taxon>Eukaryota</taxon>
        <taxon>Viridiplantae</taxon>
        <taxon>Streptophyta</taxon>
        <taxon>Embryophyta</taxon>
        <taxon>Tracheophyta</taxon>
        <taxon>Spermatophyta</taxon>
        <taxon>Magnoliopsida</taxon>
        <taxon>eudicotyledons</taxon>
        <taxon>Gunneridae</taxon>
        <taxon>Pentapetalae</taxon>
        <taxon>asterids</taxon>
        <taxon>lamiids</taxon>
        <taxon>Solanales</taxon>
        <taxon>Convolvulaceae</taxon>
        <taxon>Cuscuteae</taxon>
        <taxon>Cuscuta</taxon>
        <taxon>Cuscuta subgen. Grammica</taxon>
        <taxon>Cuscuta sect. Cleistogrammica</taxon>
    </lineage>
</organism>
<evidence type="ECO:0000313" key="1">
    <source>
        <dbReference type="EMBL" id="VFQ94581.1"/>
    </source>
</evidence>
<gene>
    <name evidence="1" type="ORF">CCAM_LOCUS36357</name>
</gene>
<proteinExistence type="predicted"/>
<name>A0A484MZV9_9ASTE</name>
<sequence length="365" mass="40967">MELEQVTVGVRRVEVTVVVWVGSMGRVEGYRPISDEFALVSVPTESPLHPGCRIPAFSTMYSGLDTVLYQAPPTITDLGILSKFRNRYEAEIEEHNKIVSSPHMAISLGDVFSLLWRYPGWESKVFRLLSREHIGISSAWPPLMTEVPELCSWVAPPGFVTINCDASFAHRAVGAAFRTPEGRPLYLLHEAMPTDYSIVEQGELLGMIKALESCKEVLNICSQGGIKLEKGFVLQSDCLDMVRKVGARASVRRKGAGATLVNQLLQQATNLIRKIEEEDGKRVHVFYTRREWNQLADFLSVYGGMSYSSSTSEDEEEDEEDLVSATFKRIIADDKEGALFFRHEDYARLGKLYGVEISKRKRLPN</sequence>
<dbReference type="Proteomes" id="UP000595140">
    <property type="component" value="Unassembled WGS sequence"/>
</dbReference>
<dbReference type="InterPro" id="IPR036397">
    <property type="entry name" value="RNaseH_sf"/>
</dbReference>
<keyword evidence="2" id="KW-1185">Reference proteome</keyword>
<dbReference type="AlphaFoldDB" id="A0A484MZV9"/>
<accession>A0A484MZV9</accession>
<dbReference type="Gene3D" id="3.30.420.10">
    <property type="entry name" value="Ribonuclease H-like superfamily/Ribonuclease H"/>
    <property type="match status" value="1"/>
</dbReference>
<reference evidence="1 2" key="1">
    <citation type="submission" date="2018-04" db="EMBL/GenBank/DDBJ databases">
        <authorList>
            <person name="Vogel A."/>
        </authorList>
    </citation>
    <scope>NUCLEOTIDE SEQUENCE [LARGE SCALE GENOMIC DNA]</scope>
</reference>
<dbReference type="EMBL" id="OOIL02005377">
    <property type="protein sequence ID" value="VFQ94581.1"/>
    <property type="molecule type" value="Genomic_DNA"/>
</dbReference>